<protein>
    <submittedName>
        <fullName evidence="6">Obscurin</fullName>
    </submittedName>
</protein>
<dbReference type="SMART" id="SM00409">
    <property type="entry name" value="IG"/>
    <property type="match status" value="2"/>
</dbReference>
<dbReference type="Proteomes" id="UP000694843">
    <property type="component" value="Unplaced"/>
</dbReference>
<evidence type="ECO:0000259" key="4">
    <source>
        <dbReference type="PROSITE" id="PS50835"/>
    </source>
</evidence>
<evidence type="ECO:0000256" key="1">
    <source>
        <dbReference type="ARBA" id="ARBA00022729"/>
    </source>
</evidence>
<dbReference type="InterPro" id="IPR036179">
    <property type="entry name" value="Ig-like_dom_sf"/>
</dbReference>
<dbReference type="Pfam" id="PF07679">
    <property type="entry name" value="I-set"/>
    <property type="match status" value="3"/>
</dbReference>
<feature type="domain" description="Ig-like" evidence="4">
    <location>
        <begin position="55"/>
        <end position="144"/>
    </location>
</feature>
<dbReference type="PANTHER" id="PTHR45080:SF8">
    <property type="entry name" value="IG-LIKE DOMAIN-CONTAINING PROTEIN"/>
    <property type="match status" value="1"/>
</dbReference>
<dbReference type="InterPro" id="IPR013783">
    <property type="entry name" value="Ig-like_fold"/>
</dbReference>
<dbReference type="GO" id="GO:0005886">
    <property type="term" value="C:plasma membrane"/>
    <property type="evidence" value="ECO:0007669"/>
    <property type="project" value="TreeGrafter"/>
</dbReference>
<evidence type="ECO:0000313" key="6">
    <source>
        <dbReference type="RefSeq" id="XP_018016238.1"/>
    </source>
</evidence>
<proteinExistence type="predicted"/>
<reference evidence="6" key="1">
    <citation type="submission" date="2025-08" db="UniProtKB">
        <authorList>
            <consortium name="RefSeq"/>
        </authorList>
    </citation>
    <scope>IDENTIFICATION</scope>
</reference>
<dbReference type="InterPro" id="IPR050958">
    <property type="entry name" value="Cell_Adh-Cytoskel_Orgn"/>
</dbReference>
<keyword evidence="2" id="KW-1015">Disulfide bond</keyword>
<gene>
    <name evidence="6" type="primary">LOC108672982</name>
</gene>
<keyword evidence="3" id="KW-0393">Immunoglobulin domain</keyword>
<organism evidence="5 6">
    <name type="scientific">Hyalella azteca</name>
    <name type="common">Amphipod</name>
    <dbReference type="NCBI Taxonomy" id="294128"/>
    <lineage>
        <taxon>Eukaryota</taxon>
        <taxon>Metazoa</taxon>
        <taxon>Ecdysozoa</taxon>
        <taxon>Arthropoda</taxon>
        <taxon>Crustacea</taxon>
        <taxon>Multicrustacea</taxon>
        <taxon>Malacostraca</taxon>
        <taxon>Eumalacostraca</taxon>
        <taxon>Peracarida</taxon>
        <taxon>Amphipoda</taxon>
        <taxon>Senticaudata</taxon>
        <taxon>Talitrida</taxon>
        <taxon>Talitroidea</taxon>
        <taxon>Hyalellidae</taxon>
        <taxon>Hyalella</taxon>
    </lineage>
</organism>
<keyword evidence="1" id="KW-0732">Signal</keyword>
<accession>A0A8B7NRB3</accession>
<dbReference type="SUPFAM" id="SSF48726">
    <property type="entry name" value="Immunoglobulin"/>
    <property type="match status" value="3"/>
</dbReference>
<evidence type="ECO:0000256" key="3">
    <source>
        <dbReference type="ARBA" id="ARBA00023319"/>
    </source>
</evidence>
<evidence type="ECO:0000313" key="5">
    <source>
        <dbReference type="Proteomes" id="UP000694843"/>
    </source>
</evidence>
<dbReference type="RefSeq" id="XP_018016238.1">
    <property type="nucleotide sequence ID" value="XM_018160749.1"/>
</dbReference>
<dbReference type="FunFam" id="2.60.40.10:FF:000032">
    <property type="entry name" value="palladin isoform X1"/>
    <property type="match status" value="1"/>
</dbReference>
<keyword evidence="5" id="KW-1185">Reference proteome</keyword>
<feature type="non-terminal residue" evidence="6">
    <location>
        <position position="392"/>
    </location>
</feature>
<feature type="domain" description="Ig-like" evidence="4">
    <location>
        <begin position="244"/>
        <end position="334"/>
    </location>
</feature>
<dbReference type="PANTHER" id="PTHR45080">
    <property type="entry name" value="CONTACTIN 5"/>
    <property type="match status" value="1"/>
</dbReference>
<dbReference type="KEGG" id="hazt:108672982"/>
<dbReference type="InterPro" id="IPR013098">
    <property type="entry name" value="Ig_I-set"/>
</dbReference>
<dbReference type="AlphaFoldDB" id="A0A8B7NRB3"/>
<evidence type="ECO:0000256" key="2">
    <source>
        <dbReference type="ARBA" id="ARBA00023157"/>
    </source>
</evidence>
<dbReference type="GO" id="GO:0007156">
    <property type="term" value="P:homophilic cell adhesion via plasma membrane adhesion molecules"/>
    <property type="evidence" value="ECO:0007669"/>
    <property type="project" value="TreeGrafter"/>
</dbReference>
<dbReference type="PROSITE" id="PS50835">
    <property type="entry name" value="IG_LIKE"/>
    <property type="match status" value="2"/>
</dbReference>
<dbReference type="Gene3D" id="2.60.40.10">
    <property type="entry name" value="Immunoglobulins"/>
    <property type="match status" value="3"/>
</dbReference>
<sequence>MAEGGRIKFEKISDTIFAFKISCMELGDCGNYNVMASNDIGQRSEQFAVLCDSPPQISRGLDPETEKKLSNDHTFEVRASGSPTPVARWYKDGKEIMGDEKFRMVKDDNFYMLKIRKLDRKDKGVYKLVLSNASGEAETEGSLVIRAPPEFLTPLKDACAKEGAKDIKMLVEFQANPKPAVKWTFNGKPIRAETEGFTIKSTDTTSMLVIACASPAVVGGYSVTLSNEYGDSVGSAKFRLHEAPLVLEPLKDQEFLEGGAAKIALKVSGVPVPEIKWTKDGKSYTGEAGRVVLKKEGDEVYVLWTDDAKTCDSGRYVAHVSNCEGGVTSEASYVVNTPPHVLGNNFSEGKKVVAMHKFVLEVEATAVPEAEATWFLNNKELTGGAGGVALRH</sequence>
<dbReference type="GeneID" id="108672982"/>
<dbReference type="FunFam" id="2.60.40.10:FF:000107">
    <property type="entry name" value="Myosin, light chain kinase a"/>
    <property type="match status" value="1"/>
</dbReference>
<dbReference type="InterPro" id="IPR003599">
    <property type="entry name" value="Ig_sub"/>
</dbReference>
<dbReference type="InterPro" id="IPR007110">
    <property type="entry name" value="Ig-like_dom"/>
</dbReference>
<dbReference type="OMA" id="CRISNEC"/>
<dbReference type="OrthoDB" id="6371610at2759"/>
<name>A0A8B7NRB3_HYAAZ</name>